<dbReference type="InterPro" id="IPR011527">
    <property type="entry name" value="ABC1_TM_dom"/>
</dbReference>
<evidence type="ECO:0000313" key="14">
    <source>
        <dbReference type="EMBL" id="SNV64604.1"/>
    </source>
</evidence>
<dbReference type="InterPro" id="IPR003439">
    <property type="entry name" value="ABC_transporter-like_ATP-bd"/>
</dbReference>
<feature type="transmembrane region" description="Helical" evidence="11">
    <location>
        <begin position="63"/>
        <end position="89"/>
    </location>
</feature>
<evidence type="ECO:0000256" key="2">
    <source>
        <dbReference type="ARBA" id="ARBA00022448"/>
    </source>
</evidence>
<keyword evidence="3" id="KW-1003">Cell membrane</keyword>
<evidence type="ECO:0000313" key="15">
    <source>
        <dbReference type="Proteomes" id="UP000214973"/>
    </source>
</evidence>
<evidence type="ECO:0000256" key="10">
    <source>
        <dbReference type="SAM" id="Coils"/>
    </source>
</evidence>
<evidence type="ECO:0000256" key="8">
    <source>
        <dbReference type="ARBA" id="ARBA00022989"/>
    </source>
</evidence>
<dbReference type="FunFam" id="3.40.50.300:FF:000299">
    <property type="entry name" value="ABC transporter ATP-binding protein/permease"/>
    <property type="match status" value="1"/>
</dbReference>
<dbReference type="GO" id="GO:0015421">
    <property type="term" value="F:ABC-type oligopeptide transporter activity"/>
    <property type="evidence" value="ECO:0007669"/>
    <property type="project" value="TreeGrafter"/>
</dbReference>
<dbReference type="Proteomes" id="UP000214973">
    <property type="component" value="Chromosome 1"/>
</dbReference>
<evidence type="ECO:0000259" key="12">
    <source>
        <dbReference type="PROSITE" id="PS50893"/>
    </source>
</evidence>
<dbReference type="Gene3D" id="3.40.50.300">
    <property type="entry name" value="P-loop containing nucleotide triphosphate hydrolases"/>
    <property type="match status" value="1"/>
</dbReference>
<keyword evidence="15" id="KW-1185">Reference proteome</keyword>
<keyword evidence="7 14" id="KW-0067">ATP-binding</keyword>
<dbReference type="PROSITE" id="PS50893">
    <property type="entry name" value="ABC_TRANSPORTER_2"/>
    <property type="match status" value="1"/>
</dbReference>
<evidence type="ECO:0000256" key="5">
    <source>
        <dbReference type="ARBA" id="ARBA00022741"/>
    </source>
</evidence>
<keyword evidence="6" id="KW-0788">Thiol protease</keyword>
<comment type="subcellular location">
    <subcellularLocation>
        <location evidence="1">Cell membrane</location>
        <topology evidence="1">Multi-pass membrane protein</topology>
    </subcellularLocation>
</comment>
<keyword evidence="8 11" id="KW-1133">Transmembrane helix</keyword>
<dbReference type="Gene3D" id="1.20.1560.10">
    <property type="entry name" value="ABC transporter type 1, transmembrane domain"/>
    <property type="match status" value="1"/>
</dbReference>
<evidence type="ECO:0000256" key="7">
    <source>
        <dbReference type="ARBA" id="ARBA00022840"/>
    </source>
</evidence>
<dbReference type="SUPFAM" id="SSF52540">
    <property type="entry name" value="P-loop containing nucleoside triphosphate hydrolases"/>
    <property type="match status" value="1"/>
</dbReference>
<dbReference type="CDD" id="cd18544">
    <property type="entry name" value="ABC_6TM_TmrA_like"/>
    <property type="match status" value="1"/>
</dbReference>
<reference evidence="14 15" key="1">
    <citation type="submission" date="2017-06" db="EMBL/GenBank/DDBJ databases">
        <authorList>
            <consortium name="Pathogen Informatics"/>
        </authorList>
    </citation>
    <scope>NUCLEOTIDE SEQUENCE [LARGE SCALE GENOMIC DNA]</scope>
    <source>
        <strain evidence="14 15">NCTC12018</strain>
    </source>
</reference>
<dbReference type="SUPFAM" id="SSF90123">
    <property type="entry name" value="ABC transporter transmembrane region"/>
    <property type="match status" value="1"/>
</dbReference>
<keyword evidence="2" id="KW-0813">Transport</keyword>
<dbReference type="InterPro" id="IPR003593">
    <property type="entry name" value="AAA+_ATPase"/>
</dbReference>
<sequence>MKKRNVRNDWALFKHLSAYIRPYMGILMIAAVALLGNLILLLLRPYLSKQVIDLGFSTSDIHVIQYYAVLYAITILGSIICIFVENYFLKSFGQKIIYHIRGIIFRKILNKSYKDFYKLPIGNWVTRITNDVESLRTLYTEVILSLLSSSLMIIGILGFMYLINIPLAIIMTILVPIMGGIIWIYQKFSRKAFRQVRTSVAASNASIKELLNYIVIVKTYRGERNIEDRYDEVNKRFLAAGIFEVTTFSIFRPLVDGLFFVALIVIFTTTNLVDSVADAGTVFAFIQYMDRFFQPMKEIADKYNSLQSALAGAERLVPLLEEEDRQLITSVPDEFKVIRSIRFDHVWFSYLDNDEYALEDFTLSVNAGEFIGIVGPSGSGKTTLLSLLMGIHKPTRGAIYINDINIADYDSSLLRHIMGYVFQQAYLFKGTIEDNLKLFDTSIPDENMVEAARQVNLDGMIQQLPDGYKTSVGYLGSLLSDGQKQLLAFGRTLLSQKSILLLDEATANIDSHTEKAIQAGIERIRGSKTILSVAHRLSTVEDANIIVYLEYGKMKEIGSFDELIKNKGAFYNLWRQQRDGR</sequence>
<organism evidence="14 15">
    <name type="scientific">Veillonella rodentium</name>
    <dbReference type="NCBI Taxonomy" id="248315"/>
    <lineage>
        <taxon>Bacteria</taxon>
        <taxon>Bacillati</taxon>
        <taxon>Bacillota</taxon>
        <taxon>Negativicutes</taxon>
        <taxon>Veillonellales</taxon>
        <taxon>Veillonellaceae</taxon>
        <taxon>Veillonella</taxon>
    </lineage>
</organism>
<feature type="domain" description="ABC transmembrane type-1" evidence="13">
    <location>
        <begin position="29"/>
        <end position="308"/>
    </location>
</feature>
<dbReference type="GO" id="GO:0008234">
    <property type="term" value="F:cysteine-type peptidase activity"/>
    <property type="evidence" value="ECO:0007669"/>
    <property type="project" value="UniProtKB-KW"/>
</dbReference>
<evidence type="ECO:0000256" key="9">
    <source>
        <dbReference type="ARBA" id="ARBA00023136"/>
    </source>
</evidence>
<dbReference type="AlphaFoldDB" id="A0A239Z259"/>
<evidence type="ECO:0000256" key="3">
    <source>
        <dbReference type="ARBA" id="ARBA00022475"/>
    </source>
</evidence>
<keyword evidence="4 11" id="KW-0812">Transmembrane</keyword>
<evidence type="ECO:0000259" key="13">
    <source>
        <dbReference type="PROSITE" id="PS50929"/>
    </source>
</evidence>
<dbReference type="KEGG" id="vrm:44547418_00911"/>
<dbReference type="Pfam" id="PF00664">
    <property type="entry name" value="ABC_membrane"/>
    <property type="match status" value="1"/>
</dbReference>
<dbReference type="EMBL" id="LT906470">
    <property type="protein sequence ID" value="SNV64604.1"/>
    <property type="molecule type" value="Genomic_DNA"/>
</dbReference>
<keyword evidence="6" id="KW-0645">Protease</keyword>
<dbReference type="EC" id="3.6.3.-" evidence="14"/>
<dbReference type="Pfam" id="PF00005">
    <property type="entry name" value="ABC_tran"/>
    <property type="match status" value="1"/>
</dbReference>
<dbReference type="GO" id="GO:0005886">
    <property type="term" value="C:plasma membrane"/>
    <property type="evidence" value="ECO:0007669"/>
    <property type="project" value="UniProtKB-SubCell"/>
</dbReference>
<keyword evidence="14" id="KW-0378">Hydrolase</keyword>
<dbReference type="PROSITE" id="PS50929">
    <property type="entry name" value="ABC_TM1F"/>
    <property type="match status" value="1"/>
</dbReference>
<feature type="coiled-coil region" evidence="10">
    <location>
        <begin position="296"/>
        <end position="323"/>
    </location>
</feature>
<dbReference type="SMART" id="SM00382">
    <property type="entry name" value="AAA"/>
    <property type="match status" value="1"/>
</dbReference>
<keyword evidence="9 11" id="KW-0472">Membrane</keyword>
<feature type="domain" description="ABC transporter" evidence="12">
    <location>
        <begin position="341"/>
        <end position="576"/>
    </location>
</feature>
<dbReference type="PANTHER" id="PTHR43394:SF1">
    <property type="entry name" value="ATP-BINDING CASSETTE SUB-FAMILY B MEMBER 10, MITOCHONDRIAL"/>
    <property type="match status" value="1"/>
</dbReference>
<evidence type="ECO:0000256" key="4">
    <source>
        <dbReference type="ARBA" id="ARBA00022692"/>
    </source>
</evidence>
<name>A0A239Z259_9FIRM</name>
<gene>
    <name evidence="14" type="primary">yheH</name>
    <name evidence="14" type="ORF">SAMEA44547418_00911</name>
</gene>
<dbReference type="GO" id="GO:0016887">
    <property type="term" value="F:ATP hydrolysis activity"/>
    <property type="evidence" value="ECO:0007669"/>
    <property type="project" value="InterPro"/>
</dbReference>
<dbReference type="PANTHER" id="PTHR43394">
    <property type="entry name" value="ATP-DEPENDENT PERMEASE MDL1, MITOCHONDRIAL"/>
    <property type="match status" value="1"/>
</dbReference>
<protein>
    <submittedName>
        <fullName evidence="14">Probable multidrug resistance ABC transporter ATP-binding/permease protein YheH</fullName>
        <ecNumber evidence="14">3.6.3.-</ecNumber>
    </submittedName>
</protein>
<evidence type="ECO:0000256" key="11">
    <source>
        <dbReference type="SAM" id="Phobius"/>
    </source>
</evidence>
<dbReference type="InterPro" id="IPR039421">
    <property type="entry name" value="Type_1_exporter"/>
</dbReference>
<proteinExistence type="predicted"/>
<evidence type="ECO:0000256" key="6">
    <source>
        <dbReference type="ARBA" id="ARBA00022807"/>
    </source>
</evidence>
<dbReference type="RefSeq" id="WP_095065888.1">
    <property type="nucleotide sequence ID" value="NZ_LT906470.1"/>
</dbReference>
<feature type="transmembrane region" description="Helical" evidence="11">
    <location>
        <begin position="20"/>
        <end position="43"/>
    </location>
</feature>
<accession>A0A239Z259</accession>
<keyword evidence="5" id="KW-0547">Nucleotide-binding</keyword>
<feature type="transmembrane region" description="Helical" evidence="11">
    <location>
        <begin position="167"/>
        <end position="185"/>
    </location>
</feature>
<dbReference type="InterPro" id="IPR036640">
    <property type="entry name" value="ABC1_TM_sf"/>
</dbReference>
<dbReference type="GO" id="GO:0005524">
    <property type="term" value="F:ATP binding"/>
    <property type="evidence" value="ECO:0007669"/>
    <property type="project" value="UniProtKB-KW"/>
</dbReference>
<evidence type="ECO:0000256" key="1">
    <source>
        <dbReference type="ARBA" id="ARBA00004651"/>
    </source>
</evidence>
<dbReference type="InterPro" id="IPR027417">
    <property type="entry name" value="P-loop_NTPase"/>
</dbReference>
<keyword evidence="10" id="KW-0175">Coiled coil</keyword>
<feature type="transmembrane region" description="Helical" evidence="11">
    <location>
        <begin position="142"/>
        <end position="161"/>
    </location>
</feature>